<dbReference type="NCBIfam" id="TIGR00220">
    <property type="entry name" value="mscL"/>
    <property type="match status" value="1"/>
</dbReference>
<dbReference type="HAMAP" id="MF_00115">
    <property type="entry name" value="MscL"/>
    <property type="match status" value="1"/>
</dbReference>
<evidence type="ECO:0000256" key="9">
    <source>
        <dbReference type="ARBA" id="ARBA00023303"/>
    </source>
</evidence>
<protein>
    <recommendedName>
        <fullName evidence="10">Large-conductance mechanosensitive channel</fullName>
    </recommendedName>
</protein>
<evidence type="ECO:0000256" key="4">
    <source>
        <dbReference type="ARBA" id="ARBA00022475"/>
    </source>
</evidence>
<keyword evidence="6 10" id="KW-1133">Transmembrane helix</keyword>
<dbReference type="InterPro" id="IPR001185">
    <property type="entry name" value="MS_channel"/>
</dbReference>
<evidence type="ECO:0000256" key="3">
    <source>
        <dbReference type="ARBA" id="ARBA00022448"/>
    </source>
</evidence>
<feature type="transmembrane region" description="Helical" evidence="10">
    <location>
        <begin position="92"/>
        <end position="116"/>
    </location>
</feature>
<accession>A0A0D8BBK2</accession>
<keyword evidence="3 10" id="KW-0813">Transport</keyword>
<reference evidence="12 13" key="2">
    <citation type="journal article" date="2016" name="Genome Announc.">
        <title>Permanent Draft Genome Sequences for Two Variants of Frankia sp. Strain CpI1, the First Frankia Strain Isolated from Root Nodules of Comptonia peregrina.</title>
        <authorList>
            <person name="Oshone R."/>
            <person name="Hurst S.G.IV."/>
            <person name="Abebe-Akele F."/>
            <person name="Simpson S."/>
            <person name="Morris K."/>
            <person name="Thomas W.K."/>
            <person name="Tisa L.S."/>
        </authorList>
    </citation>
    <scope>NUCLEOTIDE SEQUENCE [LARGE SCALE GENOMIC DNA]</scope>
    <source>
        <strain evidence="13">CpI1-S</strain>
    </source>
</reference>
<keyword evidence="4 10" id="KW-1003">Cell membrane</keyword>
<gene>
    <name evidence="10" type="primary">mscL</name>
    <name evidence="12" type="ORF">FF36_04948</name>
</gene>
<evidence type="ECO:0000313" key="13">
    <source>
        <dbReference type="Proteomes" id="UP000032545"/>
    </source>
</evidence>
<comment type="similarity">
    <text evidence="2 10">Belongs to the MscL family.</text>
</comment>
<organism evidence="12 13">
    <name type="scientific">Frankia torreyi</name>
    <dbReference type="NCBI Taxonomy" id="1856"/>
    <lineage>
        <taxon>Bacteria</taxon>
        <taxon>Bacillati</taxon>
        <taxon>Actinomycetota</taxon>
        <taxon>Actinomycetes</taxon>
        <taxon>Frankiales</taxon>
        <taxon>Frankiaceae</taxon>
        <taxon>Frankia</taxon>
    </lineage>
</organism>
<proteinExistence type="inferred from homology"/>
<dbReference type="Proteomes" id="UP000032545">
    <property type="component" value="Unassembled WGS sequence"/>
</dbReference>
<reference evidence="13" key="1">
    <citation type="submission" date="2015-02" db="EMBL/GenBank/DDBJ databases">
        <title>Draft Genome of Frankia sp. CpI1-S.</title>
        <authorList>
            <person name="Oshone R.T."/>
            <person name="Ngom M."/>
            <person name="Ghodhbane-Gtari F."/>
            <person name="Gtari M."/>
            <person name="Morris K."/>
            <person name="Thomas K."/>
            <person name="Sen A."/>
            <person name="Tisa L.S."/>
        </authorList>
    </citation>
    <scope>NUCLEOTIDE SEQUENCE [LARGE SCALE GENOMIC DNA]</scope>
    <source>
        <strain evidence="13">CpI1-S</strain>
    </source>
</reference>
<dbReference type="GO" id="GO:0008381">
    <property type="term" value="F:mechanosensitive monoatomic ion channel activity"/>
    <property type="evidence" value="ECO:0007669"/>
    <property type="project" value="UniProtKB-UniRule"/>
</dbReference>
<comment type="caution">
    <text evidence="12">The sequence shown here is derived from an EMBL/GenBank/DDBJ whole genome shotgun (WGS) entry which is preliminary data.</text>
</comment>
<dbReference type="AlphaFoldDB" id="A0A0D8BBK2"/>
<keyword evidence="5 10" id="KW-0812">Transmembrane</keyword>
<feature type="transmembrane region" description="Helical" evidence="10">
    <location>
        <begin position="38"/>
        <end position="59"/>
    </location>
</feature>
<feature type="region of interest" description="Disordered" evidence="11">
    <location>
        <begin position="153"/>
        <end position="177"/>
    </location>
</feature>
<dbReference type="PATRIC" id="fig|1502723.3.peg.5135"/>
<keyword evidence="8 10" id="KW-0472">Membrane</keyword>
<evidence type="ECO:0000256" key="6">
    <source>
        <dbReference type="ARBA" id="ARBA00022989"/>
    </source>
</evidence>
<dbReference type="Pfam" id="PF01741">
    <property type="entry name" value="MscL"/>
    <property type="match status" value="1"/>
</dbReference>
<dbReference type="EMBL" id="JYFN01000052">
    <property type="protein sequence ID" value="KJE20742.1"/>
    <property type="molecule type" value="Genomic_DNA"/>
</dbReference>
<evidence type="ECO:0000256" key="2">
    <source>
        <dbReference type="ARBA" id="ARBA00007254"/>
    </source>
</evidence>
<dbReference type="PANTHER" id="PTHR30266">
    <property type="entry name" value="MECHANOSENSITIVE CHANNEL MSCL"/>
    <property type="match status" value="1"/>
</dbReference>
<dbReference type="RefSeq" id="WP_063897425.1">
    <property type="nucleotide sequence ID" value="NZ_JYFN01000052.1"/>
</dbReference>
<dbReference type="InterPro" id="IPR019823">
    <property type="entry name" value="Mechanosensitive_channel_CS"/>
</dbReference>
<dbReference type="PRINTS" id="PR01264">
    <property type="entry name" value="MECHCHANNEL"/>
</dbReference>
<keyword evidence="13" id="KW-1185">Reference proteome</keyword>
<comment type="function">
    <text evidence="10">Channel that opens in response to stretch forces in the membrane lipid bilayer. May participate in the regulation of osmotic pressure changes within the cell.</text>
</comment>
<keyword evidence="9 10" id="KW-0407">Ion channel</keyword>
<evidence type="ECO:0000256" key="1">
    <source>
        <dbReference type="ARBA" id="ARBA00004651"/>
    </source>
</evidence>
<feature type="compositionally biased region" description="Low complexity" evidence="11">
    <location>
        <begin position="163"/>
        <end position="177"/>
    </location>
</feature>
<sequence>MFGFKKIIGRSREMVEPSVRLIRPGLGGFKQFLMRGNIVDLAVAVIIGTAFTAVVKAMVDDLLTPLIAAVGGKPDFARLSFTINHSVFRYGLFLNAVVAFLLVASVVYFVVVLPLAKANELRRRGHPVPEAEPAISDETRLLTEIRDLLAGDGRRLPDQPSEAAQAGAVIAAQDTEP</sequence>
<dbReference type="Gene3D" id="1.10.1200.120">
    <property type="entry name" value="Large-conductance mechanosensitive channel, MscL, domain 1"/>
    <property type="match status" value="1"/>
</dbReference>
<evidence type="ECO:0000256" key="8">
    <source>
        <dbReference type="ARBA" id="ARBA00023136"/>
    </source>
</evidence>
<evidence type="ECO:0000256" key="11">
    <source>
        <dbReference type="SAM" id="MobiDB-lite"/>
    </source>
</evidence>
<evidence type="ECO:0000256" key="10">
    <source>
        <dbReference type="HAMAP-Rule" id="MF_00115"/>
    </source>
</evidence>
<evidence type="ECO:0000256" key="7">
    <source>
        <dbReference type="ARBA" id="ARBA00023065"/>
    </source>
</evidence>
<comment type="subcellular location">
    <subcellularLocation>
        <location evidence="1 10">Cell membrane</location>
        <topology evidence="1 10">Multi-pass membrane protein</topology>
    </subcellularLocation>
</comment>
<evidence type="ECO:0000313" key="12">
    <source>
        <dbReference type="EMBL" id="KJE20742.1"/>
    </source>
</evidence>
<dbReference type="SUPFAM" id="SSF81330">
    <property type="entry name" value="Gated mechanosensitive channel"/>
    <property type="match status" value="1"/>
</dbReference>
<dbReference type="PANTHER" id="PTHR30266:SF2">
    <property type="entry name" value="LARGE-CONDUCTANCE MECHANOSENSITIVE CHANNEL"/>
    <property type="match status" value="1"/>
</dbReference>
<dbReference type="PROSITE" id="PS01327">
    <property type="entry name" value="MSCL"/>
    <property type="match status" value="1"/>
</dbReference>
<evidence type="ECO:0000256" key="5">
    <source>
        <dbReference type="ARBA" id="ARBA00022692"/>
    </source>
</evidence>
<dbReference type="InterPro" id="IPR037673">
    <property type="entry name" value="MSC/AndL"/>
</dbReference>
<dbReference type="GO" id="GO:0005886">
    <property type="term" value="C:plasma membrane"/>
    <property type="evidence" value="ECO:0007669"/>
    <property type="project" value="UniProtKB-SubCell"/>
</dbReference>
<keyword evidence="7 10" id="KW-0406">Ion transport</keyword>
<comment type="subunit">
    <text evidence="10">Homopentamer.</text>
</comment>
<dbReference type="InterPro" id="IPR036019">
    <property type="entry name" value="MscL_channel"/>
</dbReference>
<name>A0A0D8BBK2_9ACTN</name>